<accession>A0ABZ3IX23</accession>
<organism evidence="1 2">
    <name type="scientific">Sporomusa acidovorans (strain ATCC 49682 / DSM 3132 / Mol)</name>
    <dbReference type="NCBI Taxonomy" id="1123286"/>
    <lineage>
        <taxon>Bacteria</taxon>
        <taxon>Bacillati</taxon>
        <taxon>Bacillota</taxon>
        <taxon>Negativicutes</taxon>
        <taxon>Selenomonadales</taxon>
        <taxon>Sporomusaceae</taxon>
        <taxon>Sporomusa</taxon>
    </lineage>
</organism>
<dbReference type="Gene3D" id="3.40.50.12500">
    <property type="match status" value="1"/>
</dbReference>
<protein>
    <submittedName>
        <fullName evidence="1">Uncharacterized protein</fullName>
    </submittedName>
</protein>
<evidence type="ECO:0000313" key="2">
    <source>
        <dbReference type="Proteomes" id="UP000216052"/>
    </source>
</evidence>
<dbReference type="Proteomes" id="UP000216052">
    <property type="component" value="Chromosome"/>
</dbReference>
<proteinExistence type="predicted"/>
<evidence type="ECO:0000313" key="1">
    <source>
        <dbReference type="EMBL" id="XFO70628.1"/>
    </source>
</evidence>
<gene>
    <name evidence="1" type="ORF">SPACI_006270</name>
</gene>
<sequence length="46" mass="5336">MEVIPYLEMQLKKPVVTSNQASLWYALRKIGNKESRDNCGLLLRTQ</sequence>
<dbReference type="InterPro" id="IPR053714">
    <property type="entry name" value="Iso_Racemase_Enz_sf"/>
</dbReference>
<keyword evidence="2" id="KW-1185">Reference proteome</keyword>
<name>A0ABZ3IX23_SPOA4</name>
<reference evidence="1" key="1">
    <citation type="submission" date="2024-05" db="EMBL/GenBank/DDBJ databases">
        <title>Isolation and characterization of Sporomusa carbonis sp. nov., a carboxydotrophic hydrogenogen in the genus of Sporomusa isolated from a charcoal burning pile.</title>
        <authorList>
            <person name="Boeer T."/>
            <person name="Rosenbaum F."/>
            <person name="Eysell L."/>
            <person name="Mueller V."/>
            <person name="Daniel R."/>
            <person name="Poehlein A."/>
        </authorList>
    </citation>
    <scope>NUCLEOTIDE SEQUENCE [LARGE SCALE GENOMIC DNA]</scope>
    <source>
        <strain evidence="1">DSM 3132</strain>
    </source>
</reference>
<dbReference type="EMBL" id="CP155571">
    <property type="protein sequence ID" value="XFO70628.1"/>
    <property type="molecule type" value="Genomic_DNA"/>
</dbReference>